<dbReference type="InterPro" id="IPR041711">
    <property type="entry name" value="Met-tRNA-FMT_N"/>
</dbReference>
<dbReference type="Proteomes" id="UP000799640">
    <property type="component" value="Unassembled WGS sequence"/>
</dbReference>
<dbReference type="AlphaFoldDB" id="A0A6G1HT96"/>
<dbReference type="InterPro" id="IPR002376">
    <property type="entry name" value="Formyl_transf_N"/>
</dbReference>
<keyword evidence="4" id="KW-1185">Reference proteome</keyword>
<dbReference type="GO" id="GO:0004479">
    <property type="term" value="F:methionyl-tRNA formyltransferase activity"/>
    <property type="evidence" value="ECO:0007669"/>
    <property type="project" value="UniProtKB-EC"/>
</dbReference>
<evidence type="ECO:0000313" key="4">
    <source>
        <dbReference type="Proteomes" id="UP000799640"/>
    </source>
</evidence>
<proteinExistence type="predicted"/>
<evidence type="ECO:0000256" key="1">
    <source>
        <dbReference type="ARBA" id="ARBA00012261"/>
    </source>
</evidence>
<dbReference type="EC" id="2.1.2.9" evidence="1"/>
<dbReference type="PANTHER" id="PTHR11138">
    <property type="entry name" value="METHIONYL-TRNA FORMYLTRANSFERASE"/>
    <property type="match status" value="1"/>
</dbReference>
<dbReference type="Pfam" id="PF00551">
    <property type="entry name" value="Formyl_trans_N"/>
    <property type="match status" value="1"/>
</dbReference>
<evidence type="ECO:0000259" key="2">
    <source>
        <dbReference type="Pfam" id="PF00551"/>
    </source>
</evidence>
<organism evidence="3 4">
    <name type="scientific">Trichodelitschia bisporula</name>
    <dbReference type="NCBI Taxonomy" id="703511"/>
    <lineage>
        <taxon>Eukaryota</taxon>
        <taxon>Fungi</taxon>
        <taxon>Dikarya</taxon>
        <taxon>Ascomycota</taxon>
        <taxon>Pezizomycotina</taxon>
        <taxon>Dothideomycetes</taxon>
        <taxon>Dothideomycetes incertae sedis</taxon>
        <taxon>Phaeotrichales</taxon>
        <taxon>Phaeotrichaceae</taxon>
        <taxon>Trichodelitschia</taxon>
    </lineage>
</organism>
<dbReference type="InterPro" id="IPR036477">
    <property type="entry name" value="Formyl_transf_N_sf"/>
</dbReference>
<dbReference type="OrthoDB" id="10268103at2759"/>
<dbReference type="SUPFAM" id="SSF53328">
    <property type="entry name" value="Formyltransferase"/>
    <property type="match status" value="1"/>
</dbReference>
<dbReference type="GO" id="GO:0005739">
    <property type="term" value="C:mitochondrion"/>
    <property type="evidence" value="ECO:0007669"/>
    <property type="project" value="TreeGrafter"/>
</dbReference>
<protein>
    <recommendedName>
        <fullName evidence="1">methionyl-tRNA formyltransferase</fullName>
        <ecNumber evidence="1">2.1.2.9</ecNumber>
    </recommendedName>
</protein>
<keyword evidence="3" id="KW-0808">Transferase</keyword>
<feature type="domain" description="Formyl transferase N-terminal" evidence="2">
    <location>
        <begin position="34"/>
        <end position="217"/>
    </location>
</feature>
<evidence type="ECO:0000313" key="3">
    <source>
        <dbReference type="EMBL" id="KAF2399283.1"/>
    </source>
</evidence>
<dbReference type="EMBL" id="ML996698">
    <property type="protein sequence ID" value="KAF2399283.1"/>
    <property type="molecule type" value="Genomic_DNA"/>
</dbReference>
<sequence>MNSISRLRASAWHQLQCRPQCRLSSSARISKPLRILFCGSDEFSTPSLLALHKEHQINPGLVEHLEVACRPPKRVGTGLKTLRSVAVDTLANSLSLPIHHVDNVNDILLPPGVNLIVTVSFGLLIPHRVLKDTEYGGLNIHPSLLPDLRGGAPLHHVLLKRRRFTGVSLQTLHPSRFDHGTVIAQTPEPWIPVPEKGTPGELLAMLAPLGADMLVQALRDGLHVPPVQPLKFDARMLDRMTDGYGPAWAPQVEKADSCVNWKSMPSSQVELLARVFGQVWDGETWARYHEMAGWSADGPRRRMIYEDVKVGEGEPPEGLEPGDLFELPGERVGVRTVDGYVVVGRSTVGGSKAGAGNRQLLLKMRVAKTRAEELAANSDATEAS</sequence>
<dbReference type="PANTHER" id="PTHR11138:SF5">
    <property type="entry name" value="METHIONYL-TRNA FORMYLTRANSFERASE, MITOCHONDRIAL"/>
    <property type="match status" value="1"/>
</dbReference>
<dbReference type="CDD" id="cd08646">
    <property type="entry name" value="FMT_core_Met-tRNA-FMT_N"/>
    <property type="match status" value="1"/>
</dbReference>
<accession>A0A6G1HT96</accession>
<gene>
    <name evidence="3" type="ORF">EJ06DRAFT_557744</name>
</gene>
<reference evidence="3" key="1">
    <citation type="journal article" date="2020" name="Stud. Mycol.">
        <title>101 Dothideomycetes genomes: a test case for predicting lifestyles and emergence of pathogens.</title>
        <authorList>
            <person name="Haridas S."/>
            <person name="Albert R."/>
            <person name="Binder M."/>
            <person name="Bloem J."/>
            <person name="Labutti K."/>
            <person name="Salamov A."/>
            <person name="Andreopoulos B."/>
            <person name="Baker S."/>
            <person name="Barry K."/>
            <person name="Bills G."/>
            <person name="Bluhm B."/>
            <person name="Cannon C."/>
            <person name="Castanera R."/>
            <person name="Culley D."/>
            <person name="Daum C."/>
            <person name="Ezra D."/>
            <person name="Gonzalez J."/>
            <person name="Henrissat B."/>
            <person name="Kuo A."/>
            <person name="Liang C."/>
            <person name="Lipzen A."/>
            <person name="Lutzoni F."/>
            <person name="Magnuson J."/>
            <person name="Mondo S."/>
            <person name="Nolan M."/>
            <person name="Ohm R."/>
            <person name="Pangilinan J."/>
            <person name="Park H.-J."/>
            <person name="Ramirez L."/>
            <person name="Alfaro M."/>
            <person name="Sun H."/>
            <person name="Tritt A."/>
            <person name="Yoshinaga Y."/>
            <person name="Zwiers L.-H."/>
            <person name="Turgeon B."/>
            <person name="Goodwin S."/>
            <person name="Spatafora J."/>
            <person name="Crous P."/>
            <person name="Grigoriev I."/>
        </authorList>
    </citation>
    <scope>NUCLEOTIDE SEQUENCE</scope>
    <source>
        <strain evidence="3">CBS 262.69</strain>
    </source>
</reference>
<dbReference type="Gene3D" id="3.40.50.12230">
    <property type="match status" value="1"/>
</dbReference>
<name>A0A6G1HT96_9PEZI</name>